<comment type="similarity">
    <text evidence="2">Belongs to the TALE/IRO homeobox family.</text>
</comment>
<dbReference type="Proteomes" id="UP000075920">
    <property type="component" value="Unassembled WGS sequence"/>
</dbReference>
<evidence type="ECO:0000313" key="10">
    <source>
        <dbReference type="Proteomes" id="UP000075920"/>
    </source>
</evidence>
<dbReference type="InterPro" id="IPR001356">
    <property type="entry name" value="HD"/>
</dbReference>
<comment type="subcellular location">
    <subcellularLocation>
        <location evidence="1 6">Nucleus</location>
    </subcellularLocation>
</comment>
<evidence type="ECO:0000256" key="4">
    <source>
        <dbReference type="ARBA" id="ARBA00023155"/>
    </source>
</evidence>
<dbReference type="GO" id="GO:0000978">
    <property type="term" value="F:RNA polymerase II cis-regulatory region sequence-specific DNA binding"/>
    <property type="evidence" value="ECO:0007669"/>
    <property type="project" value="TreeGrafter"/>
</dbReference>
<dbReference type="CDD" id="cd00086">
    <property type="entry name" value="homeodomain"/>
    <property type="match status" value="1"/>
</dbReference>
<dbReference type="GO" id="GO:0001654">
    <property type="term" value="P:eye development"/>
    <property type="evidence" value="ECO:0007669"/>
    <property type="project" value="UniProtKB-ARBA"/>
</dbReference>
<dbReference type="PANTHER" id="PTHR11211:SF3">
    <property type="entry name" value="HOMEOBOX PROTEIN MOHAWK"/>
    <property type="match status" value="1"/>
</dbReference>
<evidence type="ECO:0000313" key="9">
    <source>
        <dbReference type="EnsemblMetazoa" id="AMIN006741-PA"/>
    </source>
</evidence>
<keyword evidence="10" id="KW-1185">Reference proteome</keyword>
<evidence type="ECO:0000256" key="5">
    <source>
        <dbReference type="ARBA" id="ARBA00023242"/>
    </source>
</evidence>
<evidence type="ECO:0000256" key="3">
    <source>
        <dbReference type="ARBA" id="ARBA00023125"/>
    </source>
</evidence>
<dbReference type="InterPro" id="IPR009057">
    <property type="entry name" value="Homeodomain-like_sf"/>
</dbReference>
<evidence type="ECO:0000256" key="6">
    <source>
        <dbReference type="PROSITE-ProRule" id="PRU00108"/>
    </source>
</evidence>
<reference evidence="9" key="2">
    <citation type="submission" date="2020-05" db="UniProtKB">
        <authorList>
            <consortium name="EnsemblMetazoa"/>
        </authorList>
    </citation>
    <scope>IDENTIFICATION</scope>
    <source>
        <strain evidence="9">MINIMUS1</strain>
    </source>
</reference>
<feature type="region of interest" description="Disordered" evidence="7">
    <location>
        <begin position="30"/>
        <end position="61"/>
    </location>
</feature>
<dbReference type="GO" id="GO:0007517">
    <property type="term" value="P:muscle organ development"/>
    <property type="evidence" value="ECO:0007669"/>
    <property type="project" value="TreeGrafter"/>
</dbReference>
<dbReference type="VEuPathDB" id="VectorBase:AMIN006741"/>
<keyword evidence="4 6" id="KW-0371">Homeobox</keyword>
<feature type="region of interest" description="Disordered" evidence="7">
    <location>
        <begin position="159"/>
        <end position="232"/>
    </location>
</feature>
<dbReference type="GO" id="GO:0048468">
    <property type="term" value="P:cell development"/>
    <property type="evidence" value="ECO:0007669"/>
    <property type="project" value="TreeGrafter"/>
</dbReference>
<dbReference type="GO" id="GO:0048646">
    <property type="term" value="P:anatomical structure formation involved in morphogenesis"/>
    <property type="evidence" value="ECO:0007669"/>
    <property type="project" value="UniProtKB-ARBA"/>
</dbReference>
<sequence>TKKTAIRSRTITLDHQQRVKVEKIQQQKITETEYKNMDKPSRPVRNRKRSRKAWPPGDSHRPVKRLFTPEIKRMLKDWLVRRRENPYPNRDEKKLLANETGLTYTQICNWFANWRRKLKNSGNDPIRKTWGNLIKNYNTNARGNVEQFSICSNDSIWGENGEDSQGSRTTSSGEQPYHHHRHHRHHYRHNLQHPRDSPSCARHGQRNAVKPYQPFTDAGGRGGDNNNSDSCRNNNVECSSYADYLRVLPEYGSVEDCPNNEDLRDTYPPTAFRIDHCYTPRNYETVFGIPEETRCYKVTQFDGSYDPESGASLEPLILTATPAHYSRPYATKEVSDGGTLYLTPTTTLTSAATPAIASSRSRSSKYKSSIMEKYLRDLGELEPTDEPTDGAGTMVPVLMAAIPFQQKHCGHARSHELPLQSQPPIAYDTAVLRGPPSLSKWLESAAKFTPSKHNYIDWECTGKQSSTKKRYDSGSNYYGLGDTGDDNSCTYARPFYNEPVTTVGTLEHQKDELDAAEALTRLANNFRTKFST</sequence>
<dbReference type="PANTHER" id="PTHR11211">
    <property type="entry name" value="IROQUOIS-CLASS HOMEODOMAIN PROTEIN IRX"/>
    <property type="match status" value="1"/>
</dbReference>
<evidence type="ECO:0000256" key="7">
    <source>
        <dbReference type="SAM" id="MobiDB-lite"/>
    </source>
</evidence>
<evidence type="ECO:0000256" key="1">
    <source>
        <dbReference type="ARBA" id="ARBA00004123"/>
    </source>
</evidence>
<dbReference type="InterPro" id="IPR008422">
    <property type="entry name" value="KN_HD"/>
</dbReference>
<dbReference type="STRING" id="112268.A0A182W8R7"/>
<dbReference type="Pfam" id="PF05920">
    <property type="entry name" value="Homeobox_KN"/>
    <property type="match status" value="1"/>
</dbReference>
<feature type="compositionally biased region" description="Basic residues" evidence="7">
    <location>
        <begin position="42"/>
        <end position="52"/>
    </location>
</feature>
<feature type="DNA-binding region" description="Homeobox" evidence="6">
    <location>
        <begin position="60"/>
        <end position="122"/>
    </location>
</feature>
<feature type="compositionally biased region" description="Polar residues" evidence="7">
    <location>
        <begin position="163"/>
        <end position="174"/>
    </location>
</feature>
<feature type="compositionally biased region" description="Basic and acidic residues" evidence="7">
    <location>
        <begin position="30"/>
        <end position="41"/>
    </location>
</feature>
<dbReference type="EnsemblMetazoa" id="AMIN006741-RA">
    <property type="protein sequence ID" value="AMIN006741-PA"/>
    <property type="gene ID" value="AMIN006741"/>
</dbReference>
<dbReference type="AlphaFoldDB" id="A0A182W8R7"/>
<feature type="domain" description="Homeobox" evidence="8">
    <location>
        <begin position="58"/>
        <end position="121"/>
    </location>
</feature>
<dbReference type="GO" id="GO:0009887">
    <property type="term" value="P:animal organ morphogenesis"/>
    <property type="evidence" value="ECO:0007669"/>
    <property type="project" value="UniProtKB-ARBA"/>
</dbReference>
<keyword evidence="3 6" id="KW-0238">DNA-binding</keyword>
<dbReference type="GO" id="GO:0000981">
    <property type="term" value="F:DNA-binding transcription factor activity, RNA polymerase II-specific"/>
    <property type="evidence" value="ECO:0007669"/>
    <property type="project" value="TreeGrafter"/>
</dbReference>
<organism evidence="9 10">
    <name type="scientific">Anopheles minimus</name>
    <dbReference type="NCBI Taxonomy" id="112268"/>
    <lineage>
        <taxon>Eukaryota</taxon>
        <taxon>Metazoa</taxon>
        <taxon>Ecdysozoa</taxon>
        <taxon>Arthropoda</taxon>
        <taxon>Hexapoda</taxon>
        <taxon>Insecta</taxon>
        <taxon>Pterygota</taxon>
        <taxon>Neoptera</taxon>
        <taxon>Endopterygota</taxon>
        <taxon>Diptera</taxon>
        <taxon>Nematocera</taxon>
        <taxon>Culicoidea</taxon>
        <taxon>Culicidae</taxon>
        <taxon>Anophelinae</taxon>
        <taxon>Anopheles</taxon>
    </lineage>
</organism>
<reference evidence="10" key="1">
    <citation type="submission" date="2013-03" db="EMBL/GenBank/DDBJ databases">
        <title>The Genome Sequence of Anopheles minimus MINIMUS1.</title>
        <authorList>
            <consortium name="The Broad Institute Genomics Platform"/>
            <person name="Neafsey D.E."/>
            <person name="Walton C."/>
            <person name="Walker B."/>
            <person name="Young S.K."/>
            <person name="Zeng Q."/>
            <person name="Gargeya S."/>
            <person name="Fitzgerald M."/>
            <person name="Haas B."/>
            <person name="Abouelleil A."/>
            <person name="Allen A.W."/>
            <person name="Alvarado L."/>
            <person name="Arachchi H.M."/>
            <person name="Berlin A.M."/>
            <person name="Chapman S.B."/>
            <person name="Gainer-Dewar J."/>
            <person name="Goldberg J."/>
            <person name="Griggs A."/>
            <person name="Gujja S."/>
            <person name="Hansen M."/>
            <person name="Howarth C."/>
            <person name="Imamovic A."/>
            <person name="Ireland A."/>
            <person name="Larimer J."/>
            <person name="McCowan C."/>
            <person name="Murphy C."/>
            <person name="Pearson M."/>
            <person name="Poon T.W."/>
            <person name="Priest M."/>
            <person name="Roberts A."/>
            <person name="Saif S."/>
            <person name="Shea T."/>
            <person name="Sisk P."/>
            <person name="Sykes S."/>
            <person name="Wortman J."/>
            <person name="Nusbaum C."/>
            <person name="Birren B."/>
        </authorList>
    </citation>
    <scope>NUCLEOTIDE SEQUENCE [LARGE SCALE GENOMIC DNA]</scope>
    <source>
        <strain evidence="10">MINIMUS1</strain>
    </source>
</reference>
<evidence type="ECO:0000256" key="2">
    <source>
        <dbReference type="ARBA" id="ARBA00008446"/>
    </source>
</evidence>
<keyword evidence="5 6" id="KW-0539">Nucleus</keyword>
<accession>A0A182W8R7</accession>
<evidence type="ECO:0000259" key="8">
    <source>
        <dbReference type="PROSITE" id="PS50071"/>
    </source>
</evidence>
<dbReference type="SMART" id="SM00389">
    <property type="entry name" value="HOX"/>
    <property type="match status" value="1"/>
</dbReference>
<feature type="compositionally biased region" description="Basic residues" evidence="7">
    <location>
        <begin position="178"/>
        <end position="192"/>
    </location>
</feature>
<protein>
    <recommendedName>
        <fullName evidence="8">Homeobox domain-containing protein</fullName>
    </recommendedName>
</protein>
<dbReference type="GO" id="GO:0005634">
    <property type="term" value="C:nucleus"/>
    <property type="evidence" value="ECO:0007669"/>
    <property type="project" value="UniProtKB-SubCell"/>
</dbReference>
<dbReference type="PROSITE" id="PS50071">
    <property type="entry name" value="HOMEOBOX_2"/>
    <property type="match status" value="1"/>
</dbReference>
<dbReference type="Gene3D" id="1.10.10.60">
    <property type="entry name" value="Homeodomain-like"/>
    <property type="match status" value="1"/>
</dbReference>
<proteinExistence type="inferred from homology"/>
<dbReference type="SUPFAM" id="SSF46689">
    <property type="entry name" value="Homeodomain-like"/>
    <property type="match status" value="1"/>
</dbReference>
<name>A0A182W8R7_9DIPT</name>